<accession>A0AAD5QXG7</accession>
<dbReference type="AlphaFoldDB" id="A0AAD5QXG7"/>
<gene>
    <name evidence="1" type="ORF">KIN20_023729</name>
</gene>
<sequence>MRSLRSSDPSYKFLKAAASGTLSSVIIVGLLLAEVTSKNVDEVVHIARDLAEIPRNSNSLGMYRNPASTNRSGVVLMRIPYAAVIMKVRLKVFPKYLGLNYLITHQ</sequence>
<evidence type="ECO:0000313" key="1">
    <source>
        <dbReference type="EMBL" id="KAJ1363791.1"/>
    </source>
</evidence>
<comment type="caution">
    <text evidence="1">The sequence shown here is derived from an EMBL/GenBank/DDBJ whole genome shotgun (WGS) entry which is preliminary data.</text>
</comment>
<keyword evidence="2" id="KW-1185">Reference proteome</keyword>
<organism evidence="1 2">
    <name type="scientific">Parelaphostrongylus tenuis</name>
    <name type="common">Meningeal worm</name>
    <dbReference type="NCBI Taxonomy" id="148309"/>
    <lineage>
        <taxon>Eukaryota</taxon>
        <taxon>Metazoa</taxon>
        <taxon>Ecdysozoa</taxon>
        <taxon>Nematoda</taxon>
        <taxon>Chromadorea</taxon>
        <taxon>Rhabditida</taxon>
        <taxon>Rhabditina</taxon>
        <taxon>Rhabditomorpha</taxon>
        <taxon>Strongyloidea</taxon>
        <taxon>Metastrongylidae</taxon>
        <taxon>Parelaphostrongylus</taxon>
    </lineage>
</organism>
<dbReference type="EMBL" id="JAHQIW010004800">
    <property type="protein sequence ID" value="KAJ1363791.1"/>
    <property type="molecule type" value="Genomic_DNA"/>
</dbReference>
<evidence type="ECO:0000313" key="2">
    <source>
        <dbReference type="Proteomes" id="UP001196413"/>
    </source>
</evidence>
<dbReference type="Proteomes" id="UP001196413">
    <property type="component" value="Unassembled WGS sequence"/>
</dbReference>
<protein>
    <submittedName>
        <fullName evidence="1">Uncharacterized protein</fullName>
    </submittedName>
</protein>
<name>A0AAD5QXG7_PARTN</name>
<proteinExistence type="predicted"/>
<reference evidence="1" key="1">
    <citation type="submission" date="2021-06" db="EMBL/GenBank/DDBJ databases">
        <title>Parelaphostrongylus tenuis whole genome reference sequence.</title>
        <authorList>
            <person name="Garwood T.J."/>
            <person name="Larsen P.A."/>
            <person name="Fountain-Jones N.M."/>
            <person name="Garbe J.R."/>
            <person name="Macchietto M.G."/>
            <person name="Kania S.A."/>
            <person name="Gerhold R.W."/>
            <person name="Richards J.E."/>
            <person name="Wolf T.M."/>
        </authorList>
    </citation>
    <scope>NUCLEOTIDE SEQUENCE</scope>
    <source>
        <strain evidence="1">MNPRO001-30</strain>
        <tissue evidence="1">Meninges</tissue>
    </source>
</reference>